<evidence type="ECO:0000256" key="1">
    <source>
        <dbReference type="ARBA" id="ARBA00002670"/>
    </source>
</evidence>
<feature type="domain" description="Homing endonuclease LAGLIDADG" evidence="2">
    <location>
        <begin position="90"/>
        <end position="184"/>
    </location>
</feature>
<dbReference type="PANTHER" id="PTHR36181:SF1">
    <property type="entry name" value="LAGLIDADG ENDONUCLEASE"/>
    <property type="match status" value="1"/>
</dbReference>
<proteinExistence type="predicted"/>
<dbReference type="Pfam" id="PF00961">
    <property type="entry name" value="LAGLIDADG_1"/>
    <property type="match status" value="2"/>
</dbReference>
<organism evidence="3">
    <name type="scientific">Fomitiporia mediterranea</name>
    <dbReference type="NCBI Taxonomy" id="208960"/>
    <lineage>
        <taxon>Eukaryota</taxon>
        <taxon>Fungi</taxon>
        <taxon>Dikarya</taxon>
        <taxon>Basidiomycota</taxon>
        <taxon>Agaricomycotina</taxon>
        <taxon>Agaricomycetes</taxon>
        <taxon>Hymenochaetales</taxon>
        <taxon>Hymenochaetaceae</taxon>
        <taxon>Fomitiporia</taxon>
    </lineage>
</organism>
<keyword evidence="3" id="KW-0255">Endonuclease</keyword>
<dbReference type="AlphaFoldDB" id="A0A5B9RAW4"/>
<dbReference type="GO" id="GO:0005739">
    <property type="term" value="C:mitochondrion"/>
    <property type="evidence" value="ECO:0007669"/>
    <property type="project" value="UniProtKB-ARBA"/>
</dbReference>
<dbReference type="GO" id="GO:0004519">
    <property type="term" value="F:endonuclease activity"/>
    <property type="evidence" value="ECO:0007669"/>
    <property type="project" value="UniProtKB-KW"/>
</dbReference>
<comment type="function">
    <text evidence="1">Mitochondrial DNA endonuclease involved in intron homing.</text>
</comment>
<evidence type="ECO:0000259" key="2">
    <source>
        <dbReference type="Pfam" id="PF00961"/>
    </source>
</evidence>
<dbReference type="InterPro" id="IPR027434">
    <property type="entry name" value="Homing_endonucl"/>
</dbReference>
<dbReference type="FunFam" id="3.10.28.10:FF:000007">
    <property type="entry name" value="Intron-encoded DNA endonuclease aI3"/>
    <property type="match status" value="1"/>
</dbReference>
<reference evidence="3" key="1">
    <citation type="submission" date="2019-03" db="EMBL/GenBank/DDBJ databases">
        <title>Evidence of extensive intraspecific noncoding reshuffling in a 169kb mitochondrial genome of basidiomycete fungus.</title>
        <authorList>
            <person name="Lee H.-H."/>
            <person name="Ke H.-M."/>
            <person name="Lin C.-Y.I."/>
            <person name="Lee T.J."/>
            <person name="Chung C.-L."/>
            <person name="Tsai I.J."/>
        </authorList>
    </citation>
    <scope>NUCLEOTIDE SEQUENCE</scope>
    <source>
        <strain evidence="3">MF3/22</strain>
    </source>
</reference>
<dbReference type="InterPro" id="IPR004860">
    <property type="entry name" value="LAGLIDADG_dom"/>
</dbReference>
<dbReference type="PANTHER" id="PTHR36181">
    <property type="entry name" value="INTRON-ENCODED ENDONUCLEASE AI3-RELATED"/>
    <property type="match status" value="1"/>
</dbReference>
<dbReference type="Gene3D" id="3.10.28.10">
    <property type="entry name" value="Homing endonucleases"/>
    <property type="match status" value="2"/>
</dbReference>
<name>A0A5B9RAW4_9AGAM</name>
<dbReference type="SUPFAM" id="SSF55608">
    <property type="entry name" value="Homing endonucleases"/>
    <property type="match status" value="2"/>
</dbReference>
<accession>A0A5B9RAW4</accession>
<keyword evidence="3" id="KW-0378">Hydrolase</keyword>
<evidence type="ECO:0000313" key="3">
    <source>
        <dbReference type="EMBL" id="QEG57056.1"/>
    </source>
</evidence>
<gene>
    <name evidence="3" type="ORF">Fomme_000058</name>
</gene>
<geneLocation type="mitochondrion" evidence="3"/>
<feature type="domain" description="Homing endonuclease LAGLIDADG" evidence="2">
    <location>
        <begin position="212"/>
        <end position="316"/>
    </location>
</feature>
<protein>
    <submittedName>
        <fullName evidence="3">LAGLIDADG homing endonuclease</fullName>
    </submittedName>
</protein>
<keyword evidence="3" id="KW-0540">Nuclease</keyword>
<dbReference type="InterPro" id="IPR051289">
    <property type="entry name" value="LAGLIDADG_Endonuclease"/>
</dbReference>
<keyword evidence="3" id="KW-0496">Mitochondrion</keyword>
<dbReference type="EMBL" id="MK623258">
    <property type="protein sequence ID" value="QEG57056.1"/>
    <property type="molecule type" value="Genomic_DNA"/>
</dbReference>
<sequence>MLPALNPTICWKMFNLSFLNLTQSAGNLLNFNFLGILRDYTLEFICCNILACSSNFDSNSKNKLLLNSINYNNSDKLNKNIFNLNFNSYLAGLIEGDGTIVVPKTERSVKGRINYPSIQIVFNLKDLPLALMVQKNLKHGSLNKKKGFNAYVLTINNLDGLLLISFLINGYMRTPKIFALWSLIDWLNNKFKNLHINKKPLDNSSLKSNAWLSGLIDAEGHFSVRVTTTSKYPKVECKFELNQRKITQRGNDNLDFLDFIAIFLLTSVKSIRNNKPSSEYRVRTTSLKGNLILEDYLNSYPLFSSKFLDYKDWLKVLNYFKSNYLKPTNFIKEIISIKSKMKNNRTEFNWDHLNNFYNLDK</sequence>